<comment type="caution">
    <text evidence="2">The sequence shown here is derived from an EMBL/GenBank/DDBJ whole genome shotgun (WGS) entry which is preliminary data.</text>
</comment>
<evidence type="ECO:0000256" key="1">
    <source>
        <dbReference type="SAM" id="SignalP"/>
    </source>
</evidence>
<reference evidence="2 3" key="1">
    <citation type="journal article" date="2018" name="MBio">
        <title>Comparative Genomics Reveals the Core Gene Toolbox for the Fungus-Insect Symbiosis.</title>
        <authorList>
            <person name="Wang Y."/>
            <person name="Stata M."/>
            <person name="Wang W."/>
            <person name="Stajich J.E."/>
            <person name="White M.M."/>
            <person name="Moncalvo J.M."/>
        </authorList>
    </citation>
    <scope>NUCLEOTIDE SEQUENCE [LARGE SCALE GENOMIC DNA]</scope>
    <source>
        <strain evidence="2 3">SC-DP-2</strain>
    </source>
</reference>
<keyword evidence="3" id="KW-1185">Reference proteome</keyword>
<proteinExistence type="predicted"/>
<gene>
    <name evidence="2" type="ORF">BB560_005937</name>
</gene>
<dbReference type="Proteomes" id="UP000245609">
    <property type="component" value="Unassembled WGS sequence"/>
</dbReference>
<name>A0A2T9YPZ6_9FUNG</name>
<feature type="chain" id="PRO_5015488800" evidence="1">
    <location>
        <begin position="24"/>
        <end position="150"/>
    </location>
</feature>
<evidence type="ECO:0000313" key="2">
    <source>
        <dbReference type="EMBL" id="PVU94430.1"/>
    </source>
</evidence>
<accession>A0A2T9YPZ6</accession>
<evidence type="ECO:0000313" key="3">
    <source>
        <dbReference type="Proteomes" id="UP000245609"/>
    </source>
</evidence>
<feature type="signal peptide" evidence="1">
    <location>
        <begin position="1"/>
        <end position="23"/>
    </location>
</feature>
<feature type="non-terminal residue" evidence="2">
    <location>
        <position position="150"/>
    </location>
</feature>
<protein>
    <submittedName>
        <fullName evidence="2">Uncharacterized protein</fullName>
    </submittedName>
</protein>
<dbReference type="EMBL" id="MBFS01002639">
    <property type="protein sequence ID" value="PVU94430.1"/>
    <property type="molecule type" value="Genomic_DNA"/>
</dbReference>
<organism evidence="2 3">
    <name type="scientific">Smittium megazygosporum</name>
    <dbReference type="NCBI Taxonomy" id="133381"/>
    <lineage>
        <taxon>Eukaryota</taxon>
        <taxon>Fungi</taxon>
        <taxon>Fungi incertae sedis</taxon>
        <taxon>Zoopagomycota</taxon>
        <taxon>Kickxellomycotina</taxon>
        <taxon>Harpellomycetes</taxon>
        <taxon>Harpellales</taxon>
        <taxon>Legeriomycetaceae</taxon>
        <taxon>Smittium</taxon>
    </lineage>
</organism>
<dbReference type="AlphaFoldDB" id="A0A2T9YPZ6"/>
<sequence>MKTQNFKIAFIVLFFFRLFIVTSELITLVGDQNAGNIGESNEVEDEMKLIDLPTLMSQGTEAYHKATLPGNIATYMYKFEIINKSGRFYRVRINTIGAPRDWANLINDSKVEITVEMAIIVVGCVTADIELENQTRRVDLWGCSIPKWLN</sequence>
<keyword evidence="1" id="KW-0732">Signal</keyword>